<dbReference type="Proteomes" id="UP000581408">
    <property type="component" value="Unassembled WGS sequence"/>
</dbReference>
<protein>
    <submittedName>
        <fullName evidence="3">Type I restriction endonuclease subunit R</fullName>
    </submittedName>
</protein>
<name>A0A838CNN9_9CORY</name>
<dbReference type="InterPro" id="IPR027417">
    <property type="entry name" value="P-loop_NTPase"/>
</dbReference>
<evidence type="ECO:0000313" key="3">
    <source>
        <dbReference type="EMBL" id="MBA1836290.1"/>
    </source>
</evidence>
<feature type="compositionally biased region" description="Basic and acidic residues" evidence="1">
    <location>
        <begin position="501"/>
        <end position="510"/>
    </location>
</feature>
<dbReference type="Gene3D" id="3.90.1570.50">
    <property type="match status" value="1"/>
</dbReference>
<evidence type="ECO:0000313" key="4">
    <source>
        <dbReference type="Proteomes" id="UP000581408"/>
    </source>
</evidence>
<sequence length="1179" mass="131044">MVNPILEEAMELTICRSLNSQGWIWNEGENDKGFDPELGLFPEDVLHWLKTQHPEEYERAIPPTANDVERKSRERRLLNRLTKELDHTPILDGITKKVNGGLLGTLRDGFSFTQADLGTVNFPDMAGFFPYDPAKTDVIDKAKENRLRVLQQVHFEKGGLGEIDLVLLVNGIPVVTMELKTDNTQSIDDAVYQYKHDRKPNRTTRPLLNPGRCLVHFAVSSREVMMTTELSGPDTVFLPFNQGTEHGRAGNPDNPNGYNVSYLWEWVCSPDLLLRILKDYALWEPSTKGNDGRLIFPRFHQLRSVERVTNDVAENGTGRRYLIQHSAGSGKTKTIAWMAHRANKMIHENGTKLFDCVIVVTDRTVLDKNVADGLSLLQASEGMVINITNDDTSKSEKLNHYLTQGKRILSCTLQTFPALAQTIDRSPKLRNRRWLVIIDEAHSSQHGKASRTLLETLSDTPDEIAEAASRAASDIESGDDAPEGVVSQNDTLTPSAPTKLTRAEKDRLQQQKDSAVARSSNVTIVALTATPKAKTLAVFGEPSPDNPEKRVAFDLYSMAQAIDENFILDVLQNYISLSLYAKIEDTLGREDEVVLGEAKSALKHFVRSHEKTIHSKAEVAVEHFNNNVRNLLGSTAKAMVVCDDRMSAYTWFRAVQDVIKSNQKYHGLEALVAFSGSLDVSKDEDVEQIVTESSLNNENAPEGKRRMETTKMFDGAAYKFLIVANKYQTGFDEPRLSAMYVDKPLSGVMAVQTLSRLNRTMPSKNKTKTFVVDFVNDPETILEAFQPYYSQASIDTDVDPDVLADLARVLDTSQFYDTEEMETLANVVLDPDLDVKKKDSLIRVGVDPIVTRWTDFYTEALVSEDKDNEAVATDFRANLEKYIHAWDFLSQFIDFQDITLHKRAIFADLVVRNLKLGTKARGEDYVTGVDVVKTAVTGDVEKGRTLELTIEDAQTPLPVPGFDGRISTGGASDPLQGAFREAVQQVNELFSAAGIDMSNSANTRMVHAVWEALANDEEVEMLATKNPQDALAKSPKLRDKVLTAVLGTSAESEQFTNLMLGGEDALNILTAAMSRLAVAAMEDKARGIALPENALASDTEDTSDESPVERRIQELLDVMLMHAGSSPVEEHLARSLDAALSARGSSNVFEVVRNQFVEYSLPVDGDLYQGVVMYAVEHY</sequence>
<keyword evidence="3" id="KW-0378">Hydrolase</keyword>
<evidence type="ECO:0000256" key="1">
    <source>
        <dbReference type="SAM" id="MobiDB-lite"/>
    </source>
</evidence>
<dbReference type="InterPro" id="IPR040980">
    <property type="entry name" value="SWI2_SNF2"/>
</dbReference>
<dbReference type="GO" id="GO:0005524">
    <property type="term" value="F:ATP binding"/>
    <property type="evidence" value="ECO:0007669"/>
    <property type="project" value="UniProtKB-KW"/>
</dbReference>
<dbReference type="Pfam" id="PF18766">
    <property type="entry name" value="SWI2_SNF2"/>
    <property type="match status" value="1"/>
</dbReference>
<dbReference type="GO" id="GO:0009307">
    <property type="term" value="P:DNA restriction-modification system"/>
    <property type="evidence" value="ECO:0007669"/>
    <property type="project" value="UniProtKB-KW"/>
</dbReference>
<keyword evidence="3" id="KW-0540">Nuclease</keyword>
<dbReference type="PANTHER" id="PTHR42927">
    <property type="entry name" value="HELICASE SUPERFAMILY 1 AND 2 DOMAIN-CONTAINING PROTEIN"/>
    <property type="match status" value="1"/>
</dbReference>
<dbReference type="SUPFAM" id="SSF52540">
    <property type="entry name" value="P-loop containing nucleoside triphosphate hydrolases"/>
    <property type="match status" value="2"/>
</dbReference>
<dbReference type="InterPro" id="IPR014001">
    <property type="entry name" value="Helicase_ATP-bd"/>
</dbReference>
<dbReference type="GO" id="GO:0003677">
    <property type="term" value="F:DNA binding"/>
    <property type="evidence" value="ECO:0007669"/>
    <property type="project" value="UniProtKB-KW"/>
</dbReference>
<dbReference type="Pfam" id="PF22679">
    <property type="entry name" value="T1R_D3-like"/>
    <property type="match status" value="1"/>
</dbReference>
<organism evidence="3 4">
    <name type="scientific">Corynebacterium wankanglinii</name>
    <dbReference type="NCBI Taxonomy" id="2735136"/>
    <lineage>
        <taxon>Bacteria</taxon>
        <taxon>Bacillati</taxon>
        <taxon>Actinomycetota</taxon>
        <taxon>Actinomycetes</taxon>
        <taxon>Mycobacteriales</taxon>
        <taxon>Corynebacteriaceae</taxon>
        <taxon>Corynebacterium</taxon>
    </lineage>
</organism>
<dbReference type="AlphaFoldDB" id="A0A838CNN9"/>
<gene>
    <name evidence="3" type="ORF">HMC16_11330</name>
</gene>
<dbReference type="GO" id="GO:0009035">
    <property type="term" value="F:type I site-specific deoxyribonuclease activity"/>
    <property type="evidence" value="ECO:0007669"/>
    <property type="project" value="UniProtKB-EC"/>
</dbReference>
<dbReference type="Gene3D" id="3.40.50.300">
    <property type="entry name" value="P-loop containing nucleotide triphosphate hydrolases"/>
    <property type="match status" value="2"/>
</dbReference>
<comment type="caution">
    <text evidence="3">The sequence shown here is derived from an EMBL/GenBank/DDBJ whole genome shotgun (WGS) entry which is preliminary data.</text>
</comment>
<feature type="region of interest" description="Disordered" evidence="1">
    <location>
        <begin position="466"/>
        <end position="514"/>
    </location>
</feature>
<dbReference type="SMART" id="SM00487">
    <property type="entry name" value="DEXDc"/>
    <property type="match status" value="1"/>
</dbReference>
<keyword evidence="3" id="KW-0255">Endonuclease</keyword>
<feature type="compositionally biased region" description="Polar residues" evidence="1">
    <location>
        <begin position="486"/>
        <end position="498"/>
    </location>
</feature>
<dbReference type="Pfam" id="PF04313">
    <property type="entry name" value="HSDR_N"/>
    <property type="match status" value="1"/>
</dbReference>
<reference evidence="3 4" key="1">
    <citation type="submission" date="2020-05" db="EMBL/GenBank/DDBJ databases">
        <title>Descriptions of Corynebacterium xxxx sp. nov., Corynebacterium yyyy sp. nov. and Corynebacterium zzzz sp. nov.</title>
        <authorList>
            <person name="Zhang G."/>
        </authorList>
    </citation>
    <scope>NUCLEOTIDE SEQUENCE [LARGE SCALE GENOMIC DNA]</scope>
    <source>
        <strain evidence="4">zg-915</strain>
    </source>
</reference>
<evidence type="ECO:0000259" key="2">
    <source>
        <dbReference type="SMART" id="SM00487"/>
    </source>
</evidence>
<proteinExistence type="predicted"/>
<dbReference type="RefSeq" id="WP_181195527.1">
    <property type="nucleotide sequence ID" value="NZ_JABFEE010000018.1"/>
</dbReference>
<dbReference type="PANTHER" id="PTHR42927:SF1">
    <property type="entry name" value="HELICASE SUPERFAMILY 1 AND 2 DOMAIN-CONTAINING PROTEIN"/>
    <property type="match status" value="1"/>
</dbReference>
<accession>A0A838CNN9</accession>
<dbReference type="InterPro" id="IPR007409">
    <property type="entry name" value="Restrct_endonuc_type1_HsdR_N"/>
</dbReference>
<dbReference type="InterPro" id="IPR055180">
    <property type="entry name" value="HsdR_RecA-like_helicase_dom_2"/>
</dbReference>
<feature type="domain" description="Helicase ATP-binding" evidence="2">
    <location>
        <begin position="293"/>
        <end position="553"/>
    </location>
</feature>
<dbReference type="EMBL" id="JABFEE010000018">
    <property type="protein sequence ID" value="MBA1836290.1"/>
    <property type="molecule type" value="Genomic_DNA"/>
</dbReference>